<dbReference type="GO" id="GO:0003865">
    <property type="term" value="F:3-oxo-5-alpha-steroid 4-dehydrogenase activity"/>
    <property type="evidence" value="ECO:0007669"/>
    <property type="project" value="TreeGrafter"/>
</dbReference>
<dbReference type="EC" id="1.3.1.94" evidence="2 9"/>
<evidence type="ECO:0000256" key="6">
    <source>
        <dbReference type="ARBA" id="ARBA00046320"/>
    </source>
</evidence>
<dbReference type="GO" id="GO:0005789">
    <property type="term" value="C:endoplasmic reticulum membrane"/>
    <property type="evidence" value="ECO:0007669"/>
    <property type="project" value="UniProtKB-SubCell"/>
</dbReference>
<comment type="similarity">
    <text evidence="6 9">Belongs to the steroid 5-alpha reductase family. Polyprenal reductase subfamily.</text>
</comment>
<keyword evidence="5 9" id="KW-0472">Membrane</keyword>
<dbReference type="GO" id="GO:0016095">
    <property type="term" value="P:polyprenol catabolic process"/>
    <property type="evidence" value="ECO:0007669"/>
    <property type="project" value="UniProtKB-UniRule"/>
</dbReference>
<keyword evidence="12" id="KW-1185">Reference proteome</keyword>
<keyword evidence="9" id="KW-0256">Endoplasmic reticulum</keyword>
<evidence type="ECO:0000256" key="7">
    <source>
        <dbReference type="ARBA" id="ARBA00047186"/>
    </source>
</evidence>
<dbReference type="EMBL" id="JAODUP010000038">
    <property type="protein sequence ID" value="KAK2166498.1"/>
    <property type="molecule type" value="Genomic_DNA"/>
</dbReference>
<evidence type="ECO:0000256" key="8">
    <source>
        <dbReference type="ARBA" id="ARBA00049427"/>
    </source>
</evidence>
<dbReference type="GO" id="GO:0160198">
    <property type="term" value="F:polyprenal reductase activity"/>
    <property type="evidence" value="ECO:0007669"/>
    <property type="project" value="UniProtKB-EC"/>
</dbReference>
<feature type="domain" description="3-oxo-5-alpha-steroid 4-dehydrogenase C-terminal" evidence="10">
    <location>
        <begin position="180"/>
        <end position="303"/>
    </location>
</feature>
<sequence length="303" mass="35376">MAAVLLCLYWFLFSVACWLLAAIHIYDLKLPQLINDILLFGKMKDKKRKWTIAQWFEMPKRWFIHFYIVGSLTNGYFTYLYVCSYIFHHKPPTWLTFVLHFLAGVPSNASTGPGSALLLLLLMFIQTFRRLFECMFVSVYSRSTINIIHYIMGISLYTLFPLCVLCEAPNLQTVTSNNIKDDLFIIRHIAGGVMFLVASWQQNQIHRQFAALRKDDHGRIKTLHHKIPEGGWFQYISCPHYLMELVIYASFIVVAGPHHITLWTVFMFVVSNQLLSASLTHSWYKSTYKDYPSRRKAIIPYLL</sequence>
<dbReference type="Gene3D" id="1.20.120.1630">
    <property type="match status" value="1"/>
</dbReference>
<protein>
    <recommendedName>
        <fullName evidence="7 9">Polyprenal reductase</fullName>
        <ecNumber evidence="2 9">1.3.1.94</ecNumber>
    </recommendedName>
</protein>
<dbReference type="GO" id="GO:0102389">
    <property type="term" value="F:polyprenol reductase activity"/>
    <property type="evidence" value="ECO:0007669"/>
    <property type="project" value="UniProtKB-UniRule"/>
</dbReference>
<dbReference type="InterPro" id="IPR001104">
    <property type="entry name" value="3-oxo-5_a-steroid_4-DH_C"/>
</dbReference>
<keyword evidence="4 9" id="KW-1133">Transmembrane helix</keyword>
<dbReference type="GO" id="GO:0006488">
    <property type="term" value="P:dolichol-linked oligosaccharide biosynthetic process"/>
    <property type="evidence" value="ECO:0007669"/>
    <property type="project" value="UniProtKB-UniRule"/>
</dbReference>
<name>A0AAD9K9I9_9ANNE</name>
<keyword evidence="3 9" id="KW-0812">Transmembrane</keyword>
<keyword evidence="9" id="KW-0560">Oxidoreductase</keyword>
<reference evidence="11" key="1">
    <citation type="journal article" date="2023" name="Mol. Biol. Evol.">
        <title>Third-Generation Sequencing Reveals the Adaptive Role of the Epigenome in Three Deep-Sea Polychaetes.</title>
        <authorList>
            <person name="Perez M."/>
            <person name="Aroh O."/>
            <person name="Sun Y."/>
            <person name="Lan Y."/>
            <person name="Juniper S.K."/>
            <person name="Young C.R."/>
            <person name="Angers B."/>
            <person name="Qian P.Y."/>
        </authorList>
    </citation>
    <scope>NUCLEOTIDE SEQUENCE</scope>
    <source>
        <strain evidence="11">P08H-3</strain>
    </source>
</reference>
<feature type="transmembrane region" description="Helical" evidence="9">
    <location>
        <begin position="147"/>
        <end position="171"/>
    </location>
</feature>
<comment type="function">
    <text evidence="9">Plays a key role in early steps of protein N-linked glycosylation by being involved in the conversion of polyprenol into dolichol. Acts as a polyprenal reductase that mediates the reduction of polyprenal into dolichal in a NADP-dependent mechanism. Dolichols are required for the synthesis of dolichol-linked monosaccharides and the oligosaccharide precursor used for N-glycosylation.</text>
</comment>
<dbReference type="PROSITE" id="PS50244">
    <property type="entry name" value="S5A_REDUCTASE"/>
    <property type="match status" value="1"/>
</dbReference>
<comment type="subcellular location">
    <subcellularLocation>
        <location evidence="1">Endomembrane system</location>
        <topology evidence="1">Multi-pass membrane protein</topology>
    </subcellularLocation>
    <subcellularLocation>
        <location evidence="9">Endoplasmic reticulum membrane</location>
    </subcellularLocation>
</comment>
<evidence type="ECO:0000313" key="12">
    <source>
        <dbReference type="Proteomes" id="UP001208570"/>
    </source>
</evidence>
<evidence type="ECO:0000256" key="9">
    <source>
        <dbReference type="RuleBase" id="RU367081"/>
    </source>
</evidence>
<dbReference type="InterPro" id="IPR039698">
    <property type="entry name" value="Dfg10/SRD5A3"/>
</dbReference>
<comment type="caution">
    <text evidence="11">The sequence shown here is derived from an EMBL/GenBank/DDBJ whole genome shotgun (WGS) entry which is preliminary data.</text>
</comment>
<evidence type="ECO:0000256" key="2">
    <source>
        <dbReference type="ARBA" id="ARBA00012522"/>
    </source>
</evidence>
<dbReference type="Pfam" id="PF02544">
    <property type="entry name" value="Steroid_dh"/>
    <property type="match status" value="1"/>
</dbReference>
<proteinExistence type="inferred from homology"/>
<evidence type="ECO:0000256" key="5">
    <source>
        <dbReference type="ARBA" id="ARBA00023136"/>
    </source>
</evidence>
<evidence type="ECO:0000256" key="1">
    <source>
        <dbReference type="ARBA" id="ARBA00004127"/>
    </source>
</evidence>
<feature type="transmembrane region" description="Helical" evidence="9">
    <location>
        <begin position="94"/>
        <end position="127"/>
    </location>
</feature>
<evidence type="ECO:0000259" key="10">
    <source>
        <dbReference type="Pfam" id="PF02544"/>
    </source>
</evidence>
<feature type="transmembrane region" description="Helical" evidence="9">
    <location>
        <begin position="183"/>
        <end position="200"/>
    </location>
</feature>
<evidence type="ECO:0000256" key="3">
    <source>
        <dbReference type="ARBA" id="ARBA00022692"/>
    </source>
</evidence>
<keyword evidence="9" id="KW-0521">NADP</keyword>
<feature type="transmembrane region" description="Helical" evidence="9">
    <location>
        <begin position="245"/>
        <end position="270"/>
    </location>
</feature>
<dbReference type="PANTHER" id="PTHR14624">
    <property type="entry name" value="DFG10 PROTEIN"/>
    <property type="match status" value="1"/>
</dbReference>
<accession>A0AAD9K9I9</accession>
<dbReference type="Proteomes" id="UP001208570">
    <property type="component" value="Unassembled WGS sequence"/>
</dbReference>
<feature type="transmembrane region" description="Helical" evidence="9">
    <location>
        <begin position="62"/>
        <end position="82"/>
    </location>
</feature>
<comment type="catalytic activity">
    <reaction evidence="8 9">
        <text>a di-trans,poly-cis-dolichal + NADP(+) = a di-trans,poly-cis-polyprenal + NADPH + H(+)</text>
        <dbReference type="Rhea" id="RHEA:80727"/>
        <dbReference type="Rhea" id="RHEA-COMP:19536"/>
        <dbReference type="Rhea" id="RHEA-COMP:19537"/>
        <dbReference type="ChEBI" id="CHEBI:15378"/>
        <dbReference type="ChEBI" id="CHEBI:57783"/>
        <dbReference type="ChEBI" id="CHEBI:58349"/>
        <dbReference type="ChEBI" id="CHEBI:231623"/>
        <dbReference type="ChEBI" id="CHEBI:231637"/>
        <dbReference type="EC" id="1.3.1.94"/>
    </reaction>
    <physiologicalReaction direction="right-to-left" evidence="8 9">
        <dbReference type="Rhea" id="RHEA:80729"/>
    </physiologicalReaction>
</comment>
<gene>
    <name evidence="11" type="ORF">LSH36_38g01036</name>
</gene>
<comment type="pathway">
    <text evidence="9">Protein modification; protein glycosylation.</text>
</comment>
<dbReference type="PANTHER" id="PTHR14624:SF0">
    <property type="entry name" value="POLYPRENOL REDUCTASE"/>
    <property type="match status" value="1"/>
</dbReference>
<evidence type="ECO:0000313" key="11">
    <source>
        <dbReference type="EMBL" id="KAK2166498.1"/>
    </source>
</evidence>
<evidence type="ECO:0000256" key="4">
    <source>
        <dbReference type="ARBA" id="ARBA00022989"/>
    </source>
</evidence>
<dbReference type="AlphaFoldDB" id="A0AAD9K9I9"/>
<organism evidence="11 12">
    <name type="scientific">Paralvinella palmiformis</name>
    <dbReference type="NCBI Taxonomy" id="53620"/>
    <lineage>
        <taxon>Eukaryota</taxon>
        <taxon>Metazoa</taxon>
        <taxon>Spiralia</taxon>
        <taxon>Lophotrochozoa</taxon>
        <taxon>Annelida</taxon>
        <taxon>Polychaeta</taxon>
        <taxon>Sedentaria</taxon>
        <taxon>Canalipalpata</taxon>
        <taxon>Terebellida</taxon>
        <taxon>Terebelliformia</taxon>
        <taxon>Alvinellidae</taxon>
        <taxon>Paralvinella</taxon>
    </lineage>
</organism>